<reference evidence="1" key="1">
    <citation type="submission" date="2014-09" db="EMBL/GenBank/DDBJ databases">
        <authorList>
            <person name="Magalhaes I.L.F."/>
            <person name="Oliveira U."/>
            <person name="Santos F.R."/>
            <person name="Vidigal T.H.D.A."/>
            <person name="Brescovit A.D."/>
            <person name="Santos A.J."/>
        </authorList>
    </citation>
    <scope>NUCLEOTIDE SEQUENCE</scope>
    <source>
        <tissue evidence="1">Shoot tissue taken approximately 20 cm above the soil surface</tissue>
    </source>
</reference>
<sequence>MQIKEEMQNTTNMHELKCCLTQVHNPRADTSQTGTTIQLNVTLGSISAD</sequence>
<dbReference type="EMBL" id="GBRH01249827">
    <property type="protein sequence ID" value="JAD48068.1"/>
    <property type="molecule type" value="Transcribed_RNA"/>
</dbReference>
<protein>
    <submittedName>
        <fullName evidence="1">Uncharacterized protein</fullName>
    </submittedName>
</protein>
<dbReference type="AlphaFoldDB" id="A0A0A9ADQ6"/>
<proteinExistence type="predicted"/>
<organism evidence="1">
    <name type="scientific">Arundo donax</name>
    <name type="common">Giant reed</name>
    <name type="synonym">Donax arundinaceus</name>
    <dbReference type="NCBI Taxonomy" id="35708"/>
    <lineage>
        <taxon>Eukaryota</taxon>
        <taxon>Viridiplantae</taxon>
        <taxon>Streptophyta</taxon>
        <taxon>Embryophyta</taxon>
        <taxon>Tracheophyta</taxon>
        <taxon>Spermatophyta</taxon>
        <taxon>Magnoliopsida</taxon>
        <taxon>Liliopsida</taxon>
        <taxon>Poales</taxon>
        <taxon>Poaceae</taxon>
        <taxon>PACMAD clade</taxon>
        <taxon>Arundinoideae</taxon>
        <taxon>Arundineae</taxon>
        <taxon>Arundo</taxon>
    </lineage>
</organism>
<evidence type="ECO:0000313" key="1">
    <source>
        <dbReference type="EMBL" id="JAD48068.1"/>
    </source>
</evidence>
<name>A0A0A9ADQ6_ARUDO</name>
<reference evidence="1" key="2">
    <citation type="journal article" date="2015" name="Data Brief">
        <title>Shoot transcriptome of the giant reed, Arundo donax.</title>
        <authorList>
            <person name="Barrero R.A."/>
            <person name="Guerrero F.D."/>
            <person name="Moolhuijzen P."/>
            <person name="Goolsby J.A."/>
            <person name="Tidwell J."/>
            <person name="Bellgard S.E."/>
            <person name="Bellgard M.I."/>
        </authorList>
    </citation>
    <scope>NUCLEOTIDE SEQUENCE</scope>
    <source>
        <tissue evidence="1">Shoot tissue taken approximately 20 cm above the soil surface</tissue>
    </source>
</reference>
<accession>A0A0A9ADQ6</accession>